<dbReference type="GO" id="GO:0015093">
    <property type="term" value="F:ferrous iron transmembrane transporter activity"/>
    <property type="evidence" value="ECO:0007669"/>
    <property type="project" value="UniProtKB-UniRule"/>
</dbReference>
<feature type="transmembrane region" description="Helical" evidence="16">
    <location>
        <begin position="451"/>
        <end position="476"/>
    </location>
</feature>
<feature type="transmembrane region" description="Helical" evidence="16">
    <location>
        <begin position="541"/>
        <end position="560"/>
    </location>
</feature>
<keyword evidence="3" id="KW-1003">Cell membrane</keyword>
<feature type="binding site" evidence="15">
    <location>
        <position position="40"/>
    </location>
    <ligand>
        <name>Mg(2+)</name>
        <dbReference type="ChEBI" id="CHEBI:18420"/>
        <label>2</label>
    </ligand>
</feature>
<dbReference type="RefSeq" id="WP_021759192.1">
    <property type="nucleotide sequence ID" value="NC_022444.1"/>
</dbReference>
<dbReference type="InterPro" id="IPR027417">
    <property type="entry name" value="P-loop_NTPase"/>
</dbReference>
<dbReference type="PATRIC" id="fig|1121448.10.peg.620"/>
<name>T2G8R5_MEGG1</name>
<feature type="transmembrane region" description="Helical" evidence="16">
    <location>
        <begin position="813"/>
        <end position="833"/>
    </location>
</feature>
<dbReference type="InterPro" id="IPR011642">
    <property type="entry name" value="Gate_dom"/>
</dbReference>
<dbReference type="SUPFAM" id="SSF52540">
    <property type="entry name" value="P-loop containing nucleoside triphosphate hydrolases"/>
    <property type="match status" value="1"/>
</dbReference>
<dbReference type="InterPro" id="IPR006073">
    <property type="entry name" value="GTP-bd"/>
</dbReference>
<dbReference type="Gene3D" id="3.40.50.300">
    <property type="entry name" value="P-loop containing nucleotide triphosphate hydrolases"/>
    <property type="match status" value="1"/>
</dbReference>
<evidence type="ECO:0000256" key="1">
    <source>
        <dbReference type="ARBA" id="ARBA00004651"/>
    </source>
</evidence>
<feature type="binding site" evidence="15">
    <location>
        <position position="37"/>
    </location>
    <ligand>
        <name>Mg(2+)</name>
        <dbReference type="ChEBI" id="CHEBI:18420"/>
        <label>2</label>
    </ligand>
</feature>
<evidence type="ECO:0000256" key="15">
    <source>
        <dbReference type="PIRSR" id="PIRSR603373-2"/>
    </source>
</evidence>
<keyword evidence="19" id="KW-1185">Reference proteome</keyword>
<evidence type="ECO:0000256" key="16">
    <source>
        <dbReference type="RuleBase" id="RU362098"/>
    </source>
</evidence>
<dbReference type="Proteomes" id="UP000016587">
    <property type="component" value="Chromosome"/>
</dbReference>
<keyword evidence="8 16" id="KW-0408">Iron</keyword>
<dbReference type="Pfam" id="PF17910">
    <property type="entry name" value="FeoB_Cyto"/>
    <property type="match status" value="1"/>
</dbReference>
<dbReference type="InterPro" id="IPR030389">
    <property type="entry name" value="G_FEOB_dom"/>
</dbReference>
<dbReference type="Pfam" id="PF07670">
    <property type="entry name" value="Gate"/>
    <property type="match status" value="2"/>
</dbReference>
<evidence type="ECO:0000256" key="12">
    <source>
        <dbReference type="ARBA" id="ARBA00031200"/>
    </source>
</evidence>
<keyword evidence="5 16" id="KW-0812">Transmembrane</keyword>
<reference evidence="19" key="2">
    <citation type="submission" date="2013-07" db="EMBL/GenBank/DDBJ databases">
        <authorList>
            <person name="Morais-Silva F.O."/>
            <person name="Rezende A.M."/>
            <person name="Pimentel C."/>
            <person name="Resende D.M."/>
            <person name="Santos C.I."/>
            <person name="Clemente C."/>
            <person name="de Oliveira L.M."/>
            <person name="da Silva S.M."/>
            <person name="Costa D.A."/>
            <person name="Varela-Raposo A."/>
            <person name="Horacio E.C.A."/>
            <person name="Matos M."/>
            <person name="Flores O."/>
            <person name="Ruiz J.C."/>
            <person name="Rodrigues-Pousada C."/>
        </authorList>
    </citation>
    <scope>NUCLEOTIDE SEQUENCE [LARGE SCALE GENOMIC DNA]</scope>
    <source>
        <strain evidence="19">ATCC 19364 / DSM 1382 / NCIMB 9332 / VKM B-1759</strain>
    </source>
</reference>
<evidence type="ECO:0000256" key="5">
    <source>
        <dbReference type="ARBA" id="ARBA00022692"/>
    </source>
</evidence>
<keyword evidence="6 14" id="KW-0547">Nucleotide-binding</keyword>
<dbReference type="EMBL" id="CP006585">
    <property type="protein sequence ID" value="AGW12526.1"/>
    <property type="molecule type" value="Genomic_DNA"/>
</dbReference>
<dbReference type="STRING" id="1121448.DGI_0619"/>
<feature type="transmembrane region" description="Helical" evidence="16">
    <location>
        <begin position="375"/>
        <end position="392"/>
    </location>
</feature>
<dbReference type="GO" id="GO:0005886">
    <property type="term" value="C:plasma membrane"/>
    <property type="evidence" value="ECO:0007669"/>
    <property type="project" value="UniProtKB-SubCell"/>
</dbReference>
<evidence type="ECO:0000256" key="10">
    <source>
        <dbReference type="ARBA" id="ARBA00023134"/>
    </source>
</evidence>
<evidence type="ECO:0000313" key="18">
    <source>
        <dbReference type="EMBL" id="AGW12526.1"/>
    </source>
</evidence>
<keyword evidence="7 16" id="KW-1133">Transmembrane helix</keyword>
<dbReference type="InterPro" id="IPR050860">
    <property type="entry name" value="FeoB_GTPase"/>
</dbReference>
<keyword evidence="15" id="KW-0479">Metal-binding</keyword>
<comment type="subcellular location">
    <subcellularLocation>
        <location evidence="16">Cell inner membrane</location>
        <topology evidence="16">Multi-pass membrane protein</topology>
    </subcellularLocation>
    <subcellularLocation>
        <location evidence="1">Cell membrane</location>
        <topology evidence="1">Multi-pass membrane protein</topology>
    </subcellularLocation>
</comment>
<dbReference type="CDD" id="cd01879">
    <property type="entry name" value="FeoB"/>
    <property type="match status" value="1"/>
</dbReference>
<reference evidence="18 19" key="1">
    <citation type="journal article" date="2013" name="J. Bacteriol.">
        <title>Roles of HynAB and Ech, the only two hydrogenases found in the model sulfate reducer Desulfovibrio gigas.</title>
        <authorList>
            <person name="Morais-Silva F.O."/>
            <person name="Santos C.I."/>
            <person name="Rodrigues R."/>
            <person name="Pereira I.A."/>
            <person name="Rodrigues-Pousada C."/>
        </authorList>
    </citation>
    <scope>NUCLEOTIDE SEQUENCE [LARGE SCALE GENOMIC DNA]</scope>
    <source>
        <strain evidence="19">ATCC 19364 / DSM 1382 / NCIMB 9332 / VKM B-1759</strain>
    </source>
</reference>
<evidence type="ECO:0000256" key="11">
    <source>
        <dbReference type="ARBA" id="ARBA00023136"/>
    </source>
</evidence>
<evidence type="ECO:0000256" key="8">
    <source>
        <dbReference type="ARBA" id="ARBA00023004"/>
    </source>
</evidence>
<keyword evidence="2 16" id="KW-0813">Transport</keyword>
<feature type="transmembrane region" description="Helical" evidence="16">
    <location>
        <begin position="750"/>
        <end position="772"/>
    </location>
</feature>
<keyword evidence="4 16" id="KW-0410">Iron transport</keyword>
<keyword evidence="15" id="KW-0460">Magnesium</keyword>
<dbReference type="HOGENOM" id="CLU_013350_3_2_7"/>
<feature type="binding site" evidence="15">
    <location>
        <position position="41"/>
    </location>
    <ligand>
        <name>Mg(2+)</name>
        <dbReference type="ChEBI" id="CHEBI:18420"/>
        <label>2</label>
    </ligand>
</feature>
<keyword evidence="9" id="KW-0406">Ion transport</keyword>
<gene>
    <name evidence="18" type="ORF">DGI_0619</name>
</gene>
<feature type="transmembrane region" description="Helical" evidence="16">
    <location>
        <begin position="307"/>
        <end position="329"/>
    </location>
</feature>
<evidence type="ECO:0000256" key="4">
    <source>
        <dbReference type="ARBA" id="ARBA00022496"/>
    </source>
</evidence>
<comment type="function">
    <text evidence="16">Probable transporter of a GTP-driven Fe(2+) uptake system.</text>
</comment>
<dbReference type="GO" id="GO:0005525">
    <property type="term" value="F:GTP binding"/>
    <property type="evidence" value="ECO:0007669"/>
    <property type="project" value="UniProtKB-KW"/>
</dbReference>
<dbReference type="PANTHER" id="PTHR43185:SF1">
    <property type="entry name" value="FE(2+) TRANSPORTER FEOB"/>
    <property type="match status" value="1"/>
</dbReference>
<sequence length="855" mass="94623">MNSRIDDESATAAHAVKSYLLVALAGQQNAGKSTVFNMLTGASQYVANYPGVTVEKKSGRYKDGEMRVEVVDLPGTYSLTSFSLEERVARDFLLQDKPDCIANIMDASNLSRSLMLTLQLLELNRPVVLGLNMMDVAQAHGIHIDADRLSSILEVPAVPLVGRKNMGRKELVEQVAIAGVRGQQRTKRPLEYGPLEETVVALEQALHQNSRLGAAYPLRWMAVKLLEQDEMVRGLVRENHPDADAILEQVDKAAAMFEQAAHLSVADHILACRHARAQEIVQQCINRPDGHKATFSERIDRVLLHRILAPMFLVLTVYCIYQVSIVQGYELTKYTWPYLASLRGIVGDLLPIPGLLEDGLLRALVLWCVDSANTLLNYLPIFFILFALIAMLEDSGYMARIAFILDRIFQRFGLHGQSTLPFILGGVFAGGCAVPGIMATKGIPDERSRMATILTVPYMNCLAKVPLYTLLVNIFFPGEKSFALFFISTVTILMALIIAWILTHTVLRSRESAPFVMEMPTYHLPTVRGVATRTLQRTWEYIQKVGTIVLAVSVCVFALLQFPNLPQAVMATYEQDMEQAYESFQQAVQETQFAGMLADRQTVLELMHYSSRFTAARLNAGSGMDKVLADYAQQHQVFFNFLKPGKKEKDERTVGTAVGQLMTTRKELQRAIKDRRIENSFFGRLGRALEPVTQFAGFDWKINIALVSSFAARESSVATLGVLFQQGADEGGTLEARMGAESTESGMTPLHALALIVFFALYPPCFAATIMVKVQTGSYKWMLFAILFPSAVGILVASAIFSLGTVLGVTGFVMMQAFYVLMFCIALGLGLFAGRSPVEAIGDSLRHQRIVPQSR</sequence>
<evidence type="ECO:0000256" key="14">
    <source>
        <dbReference type="PIRSR" id="PIRSR603373-1"/>
    </source>
</evidence>
<feature type="domain" description="FeoB-type G" evidence="17">
    <location>
        <begin position="19"/>
        <end position="181"/>
    </location>
</feature>
<feature type="binding site" evidence="14">
    <location>
        <begin position="132"/>
        <end position="135"/>
    </location>
    <ligand>
        <name>GTP</name>
        <dbReference type="ChEBI" id="CHEBI:37565"/>
        <label>1</label>
    </ligand>
</feature>
<dbReference type="Pfam" id="PF07664">
    <property type="entry name" value="FeoB_C"/>
    <property type="match status" value="1"/>
</dbReference>
<evidence type="ECO:0000259" key="17">
    <source>
        <dbReference type="PROSITE" id="PS51711"/>
    </source>
</evidence>
<feature type="binding site" evidence="14">
    <location>
        <begin position="26"/>
        <end position="33"/>
    </location>
    <ligand>
        <name>GTP</name>
        <dbReference type="ChEBI" id="CHEBI:37565"/>
        <label>1</label>
    </ligand>
</feature>
<feature type="transmembrane region" description="Helical" evidence="16">
    <location>
        <begin position="784"/>
        <end position="807"/>
    </location>
</feature>
<dbReference type="eggNOG" id="COG0370">
    <property type="taxonomic scope" value="Bacteria"/>
</dbReference>
<dbReference type="InterPro" id="IPR011640">
    <property type="entry name" value="Fe2_transport_prot_B_C"/>
</dbReference>
<dbReference type="OrthoDB" id="9809127at2"/>
<evidence type="ECO:0000313" key="19">
    <source>
        <dbReference type="Proteomes" id="UP000016587"/>
    </source>
</evidence>
<organism evidence="18 19">
    <name type="scientific">Megalodesulfovibrio gigas (strain ATCC 19364 / DSM 1382 / NCIMB 9332 / VKM B-1759)</name>
    <name type="common">Desulfovibrio gigas</name>
    <dbReference type="NCBI Taxonomy" id="1121448"/>
    <lineage>
        <taxon>Bacteria</taxon>
        <taxon>Pseudomonadati</taxon>
        <taxon>Thermodesulfobacteriota</taxon>
        <taxon>Desulfovibrionia</taxon>
        <taxon>Desulfovibrionales</taxon>
        <taxon>Desulfovibrionaceae</taxon>
        <taxon>Megalodesulfovibrio</taxon>
    </lineage>
</organism>
<dbReference type="PRINTS" id="PR00326">
    <property type="entry name" value="GTP1OBG"/>
</dbReference>
<dbReference type="NCBIfam" id="TIGR00437">
    <property type="entry name" value="feoB"/>
    <property type="match status" value="1"/>
</dbReference>
<dbReference type="InterPro" id="IPR041069">
    <property type="entry name" value="FeoB_Cyto"/>
</dbReference>
<keyword evidence="10 14" id="KW-0342">GTP-binding</keyword>
<feature type="transmembrane region" description="Helical" evidence="16">
    <location>
        <begin position="482"/>
        <end position="502"/>
    </location>
</feature>
<dbReference type="Gene3D" id="1.10.287.1770">
    <property type="match status" value="1"/>
</dbReference>
<accession>T2G8R5</accession>
<feature type="binding site" evidence="14">
    <location>
        <begin position="51"/>
        <end position="55"/>
    </location>
    <ligand>
        <name>GTP</name>
        <dbReference type="ChEBI" id="CHEBI:37565"/>
        <label>1</label>
    </ligand>
</feature>
<dbReference type="InterPro" id="IPR003373">
    <property type="entry name" value="Fe2_transport_prot-B"/>
</dbReference>
<feature type="binding site" evidence="14">
    <location>
        <begin position="72"/>
        <end position="75"/>
    </location>
    <ligand>
        <name>GTP</name>
        <dbReference type="ChEBI" id="CHEBI:37565"/>
        <label>1</label>
    </ligand>
</feature>
<feature type="transmembrane region" description="Helical" evidence="16">
    <location>
        <begin position="419"/>
        <end position="439"/>
    </location>
</feature>
<evidence type="ECO:0000256" key="3">
    <source>
        <dbReference type="ARBA" id="ARBA00022475"/>
    </source>
</evidence>
<evidence type="ECO:0000256" key="6">
    <source>
        <dbReference type="ARBA" id="ARBA00022741"/>
    </source>
</evidence>
<keyword evidence="11 16" id="KW-0472">Membrane</keyword>
<comment type="similarity">
    <text evidence="16">Belongs to the TRAFAC class TrmE-Era-EngA-EngB-Septin-like GTPase superfamily. FeoB GTPase (TC 9.A.8) family.</text>
</comment>
<proteinExistence type="inferred from homology"/>
<protein>
    <recommendedName>
        <fullName evidence="12 13">Ferrous iron transport protein B</fullName>
    </recommendedName>
</protein>
<evidence type="ECO:0000256" key="7">
    <source>
        <dbReference type="ARBA" id="ARBA00022989"/>
    </source>
</evidence>
<dbReference type="PANTHER" id="PTHR43185">
    <property type="entry name" value="FERROUS IRON TRANSPORT PROTEIN B"/>
    <property type="match status" value="1"/>
</dbReference>
<evidence type="ECO:0000256" key="13">
    <source>
        <dbReference type="NCBIfam" id="TIGR00437"/>
    </source>
</evidence>
<evidence type="ECO:0000256" key="2">
    <source>
        <dbReference type="ARBA" id="ARBA00022448"/>
    </source>
</evidence>
<dbReference type="Pfam" id="PF02421">
    <property type="entry name" value="FeoB_N"/>
    <property type="match status" value="1"/>
</dbReference>
<dbReference type="KEGG" id="dgg:DGI_0619"/>
<dbReference type="AlphaFoldDB" id="T2G8R5"/>
<feature type="transmembrane region" description="Helical" evidence="16">
    <location>
        <begin position="349"/>
        <end position="368"/>
    </location>
</feature>
<evidence type="ECO:0000256" key="9">
    <source>
        <dbReference type="ARBA" id="ARBA00023065"/>
    </source>
</evidence>
<dbReference type="GO" id="GO:0046872">
    <property type="term" value="F:metal ion binding"/>
    <property type="evidence" value="ECO:0007669"/>
    <property type="project" value="UniProtKB-KW"/>
</dbReference>
<dbReference type="PROSITE" id="PS51711">
    <property type="entry name" value="G_FEOB"/>
    <property type="match status" value="1"/>
</dbReference>